<reference evidence="1 2" key="1">
    <citation type="submission" date="2011-09" db="EMBL/GenBank/DDBJ databases">
        <title>The draft genome of Treponema saccharophilum DSM 2985.</title>
        <authorList>
            <consortium name="US DOE Joint Genome Institute (JGI-PGF)"/>
            <person name="Lucas S."/>
            <person name="Copeland A."/>
            <person name="Lapidus A."/>
            <person name="Glavina del Rio T."/>
            <person name="Dalin E."/>
            <person name="Tice H."/>
            <person name="Bruce D."/>
            <person name="Goodwin L."/>
            <person name="Pitluck S."/>
            <person name="Peters L."/>
            <person name="Kyrpides N."/>
            <person name="Mavromatis K."/>
            <person name="Ivanova N."/>
            <person name="Markowitz V."/>
            <person name="Cheng J.-F."/>
            <person name="Hugenholtz P."/>
            <person name="Woyke T."/>
            <person name="Wu D."/>
            <person name="Gronow S."/>
            <person name="Wellnitz S."/>
            <person name="Brambilla E."/>
            <person name="Klenk H.-P."/>
            <person name="Eisen J.A."/>
        </authorList>
    </citation>
    <scope>NUCLEOTIDE SEQUENCE [LARGE SCALE GENOMIC DNA]</scope>
    <source>
        <strain evidence="1 2">DSM 2985</strain>
    </source>
</reference>
<dbReference type="STRING" id="907348.TresaDRAFT_0312"/>
<comment type="caution">
    <text evidence="1">The sequence shown here is derived from an EMBL/GenBank/DDBJ whole genome shotgun (WGS) entry which is preliminary data.</text>
</comment>
<protein>
    <recommendedName>
        <fullName evidence="3">DUF4340 domain-containing protein</fullName>
    </recommendedName>
</protein>
<dbReference type="EMBL" id="AGRW01000051">
    <property type="protein sequence ID" value="EIC01175.1"/>
    <property type="molecule type" value="Genomic_DNA"/>
</dbReference>
<name>H7EM90_9SPIR</name>
<gene>
    <name evidence="1" type="ORF">TresaDRAFT_0312</name>
</gene>
<evidence type="ECO:0000313" key="1">
    <source>
        <dbReference type="EMBL" id="EIC01175.1"/>
    </source>
</evidence>
<evidence type="ECO:0008006" key="3">
    <source>
        <dbReference type="Google" id="ProtNLM"/>
    </source>
</evidence>
<keyword evidence="2" id="KW-1185">Reference proteome</keyword>
<proteinExistence type="predicted"/>
<dbReference type="RefSeq" id="WP_002705351.1">
    <property type="nucleotide sequence ID" value="NZ_AGRW01000051.1"/>
</dbReference>
<sequence length="303" mass="31410">MMGKRAAVSPALIALFLVSLALFALSLLFPTRSSAVPKSSESAILNPKFEGAVDSVAISGGGQSVRLVRTSGVWSVSSGGAESLADARLVASFLKSCAKIRRVFEISSSEGDKDALSLTEGKGTTVVFYSLGNEVSRVVFGRSDAISGRIPLSPSGSPLSLETEDDLSHFLSGDADYWTAGELFCGLGEIVQARMSVADGSFSASAGKGDDGFPALSSALSSIRHGKIAGRTGVADAGLPVFAAIEAHDGNGKSIRAEFMRGEGGIFVRKRGNPSVPDNAVYGISDWTFGKLASEFGMENIVD</sequence>
<evidence type="ECO:0000313" key="2">
    <source>
        <dbReference type="Proteomes" id="UP000003571"/>
    </source>
</evidence>
<accession>H7EM90</accession>
<organism evidence="1 2">
    <name type="scientific">Treponema saccharophilum DSM 2985</name>
    <dbReference type="NCBI Taxonomy" id="907348"/>
    <lineage>
        <taxon>Bacteria</taxon>
        <taxon>Pseudomonadati</taxon>
        <taxon>Spirochaetota</taxon>
        <taxon>Spirochaetia</taxon>
        <taxon>Spirochaetales</taxon>
        <taxon>Treponemataceae</taxon>
        <taxon>Treponema</taxon>
    </lineage>
</organism>
<dbReference type="Proteomes" id="UP000003571">
    <property type="component" value="Unassembled WGS sequence"/>
</dbReference>
<dbReference type="AlphaFoldDB" id="H7EM90"/>
<dbReference type="PATRIC" id="fig|907348.3.peg.2067"/>